<gene>
    <name evidence="1" type="ORF">CLV92_101315</name>
</gene>
<evidence type="ECO:0000313" key="2">
    <source>
        <dbReference type="Proteomes" id="UP000239485"/>
    </source>
</evidence>
<name>A0A2S6IWF6_9ACTN</name>
<protein>
    <submittedName>
        <fullName evidence="1">Uncharacterized protein</fullName>
    </submittedName>
</protein>
<evidence type="ECO:0000313" key="1">
    <source>
        <dbReference type="EMBL" id="PPK98616.1"/>
    </source>
</evidence>
<dbReference type="EMBL" id="PTJD01000001">
    <property type="protein sequence ID" value="PPK98616.1"/>
    <property type="molecule type" value="Genomic_DNA"/>
</dbReference>
<dbReference type="OrthoDB" id="2361182at2"/>
<organism evidence="1 2">
    <name type="scientific">Kineococcus xinjiangensis</name>
    <dbReference type="NCBI Taxonomy" id="512762"/>
    <lineage>
        <taxon>Bacteria</taxon>
        <taxon>Bacillati</taxon>
        <taxon>Actinomycetota</taxon>
        <taxon>Actinomycetes</taxon>
        <taxon>Kineosporiales</taxon>
        <taxon>Kineosporiaceae</taxon>
        <taxon>Kineococcus</taxon>
    </lineage>
</organism>
<dbReference type="RefSeq" id="WP_104430997.1">
    <property type="nucleotide sequence ID" value="NZ_PTJD01000001.1"/>
</dbReference>
<dbReference type="InterPro" id="IPR046155">
    <property type="entry name" value="DUF6157"/>
</dbReference>
<keyword evidence="2" id="KW-1185">Reference proteome</keyword>
<dbReference type="AlphaFoldDB" id="A0A2S6IWF6"/>
<proteinExistence type="predicted"/>
<accession>A0A2S6IWF6</accession>
<reference evidence="1 2" key="1">
    <citation type="submission" date="2018-02" db="EMBL/GenBank/DDBJ databases">
        <title>Genomic Encyclopedia of Archaeal and Bacterial Type Strains, Phase II (KMG-II): from individual species to whole genera.</title>
        <authorList>
            <person name="Goeker M."/>
        </authorList>
    </citation>
    <scope>NUCLEOTIDE SEQUENCE [LARGE SCALE GENOMIC DNA]</scope>
    <source>
        <strain evidence="1 2">DSM 22857</strain>
    </source>
</reference>
<sequence>MDYVDTFITVAEDCAAQTGVVPKPRGGRDTVAVLQHRMISAAPYRLTQGDVLFSTWLLQQGVDPATVPPEDPRRAEFFAVDRACLRASPLPKTHGWGLHFDAEGRVALVAVDDPRYADLHDSAGKVVKAMRSSRAR</sequence>
<dbReference type="Proteomes" id="UP000239485">
    <property type="component" value="Unassembled WGS sequence"/>
</dbReference>
<comment type="caution">
    <text evidence="1">The sequence shown here is derived from an EMBL/GenBank/DDBJ whole genome shotgun (WGS) entry which is preliminary data.</text>
</comment>
<dbReference type="Pfam" id="PF19654">
    <property type="entry name" value="DUF6157"/>
    <property type="match status" value="1"/>
</dbReference>